<dbReference type="AlphaFoldDB" id="A0A2P5C131"/>
<evidence type="ECO:0000313" key="1">
    <source>
        <dbReference type="EMBL" id="PON54773.1"/>
    </source>
</evidence>
<keyword evidence="2" id="KW-1185">Reference proteome</keyword>
<dbReference type="EMBL" id="JXTB01000190">
    <property type="protein sequence ID" value="PON54773.1"/>
    <property type="molecule type" value="Genomic_DNA"/>
</dbReference>
<reference evidence="2" key="1">
    <citation type="submission" date="2016-06" db="EMBL/GenBank/DDBJ databases">
        <title>Parallel loss of symbiosis genes in relatives of nitrogen-fixing non-legume Parasponia.</title>
        <authorList>
            <person name="Van Velzen R."/>
            <person name="Holmer R."/>
            <person name="Bu F."/>
            <person name="Rutten L."/>
            <person name="Van Zeijl A."/>
            <person name="Liu W."/>
            <person name="Santuari L."/>
            <person name="Cao Q."/>
            <person name="Sharma T."/>
            <person name="Shen D."/>
            <person name="Roswanjaya Y."/>
            <person name="Wardhani T."/>
            <person name="Kalhor M.S."/>
            <person name="Jansen J."/>
            <person name="Van den Hoogen J."/>
            <person name="Gungor B."/>
            <person name="Hartog M."/>
            <person name="Hontelez J."/>
            <person name="Verver J."/>
            <person name="Yang W.-C."/>
            <person name="Schijlen E."/>
            <person name="Repin R."/>
            <person name="Schilthuizen M."/>
            <person name="Schranz E."/>
            <person name="Heidstra R."/>
            <person name="Miyata K."/>
            <person name="Fedorova E."/>
            <person name="Kohlen W."/>
            <person name="Bisseling T."/>
            <person name="Smit S."/>
            <person name="Geurts R."/>
        </authorList>
    </citation>
    <scope>NUCLEOTIDE SEQUENCE [LARGE SCALE GENOMIC DNA]</scope>
    <source>
        <strain evidence="2">cv. WU1-14</strain>
    </source>
</reference>
<comment type="caution">
    <text evidence="1">The sequence shown here is derived from an EMBL/GenBank/DDBJ whole genome shotgun (WGS) entry which is preliminary data.</text>
</comment>
<proteinExistence type="predicted"/>
<dbReference type="Proteomes" id="UP000237105">
    <property type="component" value="Unassembled WGS sequence"/>
</dbReference>
<evidence type="ECO:0000313" key="2">
    <source>
        <dbReference type="Proteomes" id="UP000237105"/>
    </source>
</evidence>
<organism evidence="1 2">
    <name type="scientific">Parasponia andersonii</name>
    <name type="common">Sponia andersonii</name>
    <dbReference type="NCBI Taxonomy" id="3476"/>
    <lineage>
        <taxon>Eukaryota</taxon>
        <taxon>Viridiplantae</taxon>
        <taxon>Streptophyta</taxon>
        <taxon>Embryophyta</taxon>
        <taxon>Tracheophyta</taxon>
        <taxon>Spermatophyta</taxon>
        <taxon>Magnoliopsida</taxon>
        <taxon>eudicotyledons</taxon>
        <taxon>Gunneridae</taxon>
        <taxon>Pentapetalae</taxon>
        <taxon>rosids</taxon>
        <taxon>fabids</taxon>
        <taxon>Rosales</taxon>
        <taxon>Cannabaceae</taxon>
        <taxon>Parasponia</taxon>
    </lineage>
</organism>
<name>A0A2P5C131_PARAD</name>
<sequence>MDRRKSTKSYHSQPTIQSFPWQRALESMSSFQSSTIGLVNKSDFRNCAEVPQKFYGNERI</sequence>
<gene>
    <name evidence="1" type="ORF">PanWU01x14_192790</name>
</gene>
<accession>A0A2P5C131</accession>
<protein>
    <submittedName>
        <fullName evidence="1">Uncharacterized protein</fullName>
    </submittedName>
</protein>